<dbReference type="InterPro" id="IPR000182">
    <property type="entry name" value="GNAT_dom"/>
</dbReference>
<accession>A0A6A8G3U6</accession>
<evidence type="ECO:0000259" key="1">
    <source>
        <dbReference type="PROSITE" id="PS51186"/>
    </source>
</evidence>
<reference evidence="2 3" key="1">
    <citation type="submission" date="2019-11" db="EMBL/GenBank/DDBJ databases">
        <title>Whole genome sequence of Haloferax sp. MBLA0078.</title>
        <authorList>
            <person name="Seo M.-J."/>
            <person name="Cho E.-S."/>
        </authorList>
    </citation>
    <scope>NUCLEOTIDE SEQUENCE [LARGE SCALE GENOMIC DNA]</scope>
    <source>
        <strain evidence="2 3">MBLA0078</strain>
    </source>
</reference>
<dbReference type="Pfam" id="PF00583">
    <property type="entry name" value="Acetyltransf_1"/>
    <property type="match status" value="1"/>
</dbReference>
<keyword evidence="3" id="KW-1185">Reference proteome</keyword>
<dbReference type="OrthoDB" id="125295at2157"/>
<dbReference type="AlphaFoldDB" id="A0A6A8G3U6"/>
<evidence type="ECO:0000313" key="2">
    <source>
        <dbReference type="EMBL" id="MRW95447.1"/>
    </source>
</evidence>
<comment type="caution">
    <text evidence="2">The sequence shown here is derived from an EMBL/GenBank/DDBJ whole genome shotgun (WGS) entry which is preliminary data.</text>
</comment>
<dbReference type="Proteomes" id="UP000443423">
    <property type="component" value="Unassembled WGS sequence"/>
</dbReference>
<feature type="domain" description="N-acetyltransferase" evidence="1">
    <location>
        <begin position="1"/>
        <end position="155"/>
    </location>
</feature>
<dbReference type="Gene3D" id="3.40.630.30">
    <property type="match status" value="1"/>
</dbReference>
<dbReference type="PROSITE" id="PS51186">
    <property type="entry name" value="GNAT"/>
    <property type="match status" value="1"/>
</dbReference>
<dbReference type="SUPFAM" id="SSF55729">
    <property type="entry name" value="Acyl-CoA N-acyltransferases (Nat)"/>
    <property type="match status" value="1"/>
</dbReference>
<protein>
    <submittedName>
        <fullName evidence="2">GNAT family N-acetyltransferase</fullName>
    </submittedName>
</protein>
<dbReference type="GO" id="GO:0016747">
    <property type="term" value="F:acyltransferase activity, transferring groups other than amino-acyl groups"/>
    <property type="evidence" value="ECO:0007669"/>
    <property type="project" value="InterPro"/>
</dbReference>
<name>A0A6A8G3U6_9EURY</name>
<organism evidence="2 3">
    <name type="scientific">Haloferax marinum</name>
    <dbReference type="NCBI Taxonomy" id="2666143"/>
    <lineage>
        <taxon>Archaea</taxon>
        <taxon>Methanobacteriati</taxon>
        <taxon>Methanobacteriota</taxon>
        <taxon>Stenosarchaea group</taxon>
        <taxon>Halobacteria</taxon>
        <taxon>Halobacteriales</taxon>
        <taxon>Haloferacaceae</taxon>
        <taxon>Haloferax</taxon>
    </lineage>
</organism>
<proteinExistence type="predicted"/>
<sequence>MMLTEATEDDIGVLVEYWYDLASETERYSEFNELVYDGVDDVPKAGFETHFDSDDIADYLVEEADESIGFVTLRDGEHPSREYERYKSIVNLFIVEDYRNQGYGGAVVAAVKELAREDGCDHLKVSCEWENHDARRFYEDTDFEEKQVTFVQAIE</sequence>
<dbReference type="CDD" id="cd04301">
    <property type="entry name" value="NAT_SF"/>
    <property type="match status" value="1"/>
</dbReference>
<dbReference type="EMBL" id="WKJQ01000001">
    <property type="protein sequence ID" value="MRW95447.1"/>
    <property type="molecule type" value="Genomic_DNA"/>
</dbReference>
<gene>
    <name evidence="2" type="ORF">GJR99_02520</name>
</gene>
<keyword evidence="2" id="KW-0808">Transferase</keyword>
<dbReference type="InterPro" id="IPR016181">
    <property type="entry name" value="Acyl_CoA_acyltransferase"/>
</dbReference>
<evidence type="ECO:0000313" key="3">
    <source>
        <dbReference type="Proteomes" id="UP000443423"/>
    </source>
</evidence>